<dbReference type="EMBL" id="VTWH01000001">
    <property type="protein sequence ID" value="KAA0971583.1"/>
    <property type="molecule type" value="Genomic_DNA"/>
</dbReference>
<keyword evidence="1 3" id="KW-0413">Isomerase</keyword>
<gene>
    <name evidence="3" type="ORF">FPY71_00115</name>
</gene>
<protein>
    <submittedName>
        <fullName evidence="3">UDP-N-acetylglucosamine 2-epimerase (Non-hydrolyzing)</fullName>
        <ecNumber evidence="3">5.1.3.14</ecNumber>
    </submittedName>
</protein>
<feature type="domain" description="UDP-N-acetylglucosamine 2-epimerase" evidence="2">
    <location>
        <begin position="35"/>
        <end position="365"/>
    </location>
</feature>
<dbReference type="PANTHER" id="PTHR43174:SF1">
    <property type="entry name" value="UDP-N-ACETYLGLUCOSAMINE 2-EPIMERASE"/>
    <property type="match status" value="1"/>
</dbReference>
<comment type="similarity">
    <text evidence="1">Belongs to the UDP-N-acetylglucosamine 2-epimerase family.</text>
</comment>
<accession>A0A5B0DYJ9</accession>
<evidence type="ECO:0000313" key="3">
    <source>
        <dbReference type="EMBL" id="KAA0971583.1"/>
    </source>
</evidence>
<keyword evidence="4" id="KW-1185">Reference proteome</keyword>
<reference evidence="3 4" key="1">
    <citation type="submission" date="2019-08" db="EMBL/GenBank/DDBJ databases">
        <title>Aureimonas fodiniaquatilis sp. nov., isolated from a coal mine wastewater.</title>
        <authorList>
            <person name="Kim W."/>
        </authorList>
    </citation>
    <scope>NUCLEOTIDE SEQUENCE [LARGE SCALE GENOMIC DNA]</scope>
    <source>
        <strain evidence="3 4">CAU 1482</strain>
    </source>
</reference>
<evidence type="ECO:0000313" key="4">
    <source>
        <dbReference type="Proteomes" id="UP000324738"/>
    </source>
</evidence>
<dbReference type="Pfam" id="PF02350">
    <property type="entry name" value="Epimerase_2"/>
    <property type="match status" value="1"/>
</dbReference>
<evidence type="ECO:0000259" key="2">
    <source>
        <dbReference type="Pfam" id="PF02350"/>
    </source>
</evidence>
<proteinExistence type="inferred from homology"/>
<name>A0A5B0DYJ9_9HYPH</name>
<dbReference type="Gene3D" id="3.40.50.2000">
    <property type="entry name" value="Glycogen Phosphorylase B"/>
    <property type="match status" value="2"/>
</dbReference>
<dbReference type="CDD" id="cd03786">
    <property type="entry name" value="GTB_UDP-GlcNAc_2-Epimerase"/>
    <property type="match status" value="1"/>
</dbReference>
<organism evidence="3 4">
    <name type="scientific">Aureimonas fodinaquatilis</name>
    <dbReference type="NCBI Taxonomy" id="2565783"/>
    <lineage>
        <taxon>Bacteria</taxon>
        <taxon>Pseudomonadati</taxon>
        <taxon>Pseudomonadota</taxon>
        <taxon>Alphaproteobacteria</taxon>
        <taxon>Hyphomicrobiales</taxon>
        <taxon>Aurantimonadaceae</taxon>
        <taxon>Aureimonas</taxon>
    </lineage>
</organism>
<dbReference type="NCBIfam" id="TIGR00236">
    <property type="entry name" value="wecB"/>
    <property type="match status" value="1"/>
</dbReference>
<dbReference type="AlphaFoldDB" id="A0A5B0DYJ9"/>
<dbReference type="RefSeq" id="WP_149296437.1">
    <property type="nucleotide sequence ID" value="NZ_VTWH01000001.1"/>
</dbReference>
<evidence type="ECO:0000256" key="1">
    <source>
        <dbReference type="RuleBase" id="RU003513"/>
    </source>
</evidence>
<dbReference type="SUPFAM" id="SSF53756">
    <property type="entry name" value="UDP-Glycosyltransferase/glycogen phosphorylase"/>
    <property type="match status" value="1"/>
</dbReference>
<dbReference type="GO" id="GO:0008761">
    <property type="term" value="F:UDP-N-acetylglucosamine 2-epimerase activity"/>
    <property type="evidence" value="ECO:0007669"/>
    <property type="project" value="UniProtKB-EC"/>
</dbReference>
<comment type="caution">
    <text evidence="3">The sequence shown here is derived from an EMBL/GenBank/DDBJ whole genome shotgun (WGS) entry which is preliminary data.</text>
</comment>
<sequence length="382" mass="42485">MTTASSTSARRRVMSIVGTRPELIKMCRVISLLDSQTEHCLVHTGQNYDPQLNAVFFRDLQIREPDHYLGAAGETAMQTVADILVKIEALLTQEKPEAVLIYGDTNSGLAVIAAKRQKIPVFHMEAGNRCFDQRVPEELNRKVIDHLSDINMVLTEHARRYLLAEGLPPERVIKVGSHMEEVLEHFASDIAASNAPEQLGLQTGKYFIVSAHREENVDSPERLADLLDSLNGLAEAYGVPIVVSTHPRTRKRLDALNLADMNPLIKFMQPFGFLDYIKLQQSAMCVVSDSGTITEEASLLGMRAVTIRQAHERPEGMDEGTLVMCGLKRDRVLDAVRFVMAVEVPPARPVGDYEGGPVSRKVVGIVLSYIDYINRVVWQKTA</sequence>
<dbReference type="InterPro" id="IPR003331">
    <property type="entry name" value="UDP_GlcNAc_Epimerase_2_dom"/>
</dbReference>
<dbReference type="EC" id="5.1.3.14" evidence="3"/>
<dbReference type="PANTHER" id="PTHR43174">
    <property type="entry name" value="UDP-N-ACETYLGLUCOSAMINE 2-EPIMERASE"/>
    <property type="match status" value="1"/>
</dbReference>
<dbReference type="Proteomes" id="UP000324738">
    <property type="component" value="Unassembled WGS sequence"/>
</dbReference>
<dbReference type="OrthoDB" id="9803238at2"/>
<dbReference type="InterPro" id="IPR029767">
    <property type="entry name" value="WecB-like"/>
</dbReference>